<keyword evidence="6 9" id="KW-0378">Hydrolase</keyword>
<gene>
    <name evidence="12" type="ORF">TorRG33x02_263240</name>
</gene>
<feature type="domain" description="Pectinesterase inhibitor" evidence="11">
    <location>
        <begin position="18"/>
        <end position="153"/>
    </location>
</feature>
<organism evidence="12 13">
    <name type="scientific">Trema orientale</name>
    <name type="common">Charcoal tree</name>
    <name type="synonym">Celtis orientalis</name>
    <dbReference type="NCBI Taxonomy" id="63057"/>
    <lineage>
        <taxon>Eukaryota</taxon>
        <taxon>Viridiplantae</taxon>
        <taxon>Streptophyta</taxon>
        <taxon>Embryophyta</taxon>
        <taxon>Tracheophyta</taxon>
        <taxon>Spermatophyta</taxon>
        <taxon>Magnoliopsida</taxon>
        <taxon>eudicotyledons</taxon>
        <taxon>Gunneridae</taxon>
        <taxon>Pentapetalae</taxon>
        <taxon>rosids</taxon>
        <taxon>fabids</taxon>
        <taxon>Rosales</taxon>
        <taxon>Cannabaceae</taxon>
        <taxon>Trema</taxon>
    </lineage>
</organism>
<evidence type="ECO:0000256" key="5">
    <source>
        <dbReference type="ARBA" id="ARBA00022512"/>
    </source>
</evidence>
<dbReference type="Proteomes" id="UP000237000">
    <property type="component" value="Unassembled WGS sequence"/>
</dbReference>
<dbReference type="PROSITE" id="PS00503">
    <property type="entry name" value="PECTINESTERASE_2"/>
    <property type="match status" value="1"/>
</dbReference>
<dbReference type="UniPathway" id="UPA00545">
    <property type="reaction ID" value="UER00823"/>
</dbReference>
<dbReference type="InterPro" id="IPR035513">
    <property type="entry name" value="Invertase/methylesterase_inhib"/>
</dbReference>
<dbReference type="InterPro" id="IPR011050">
    <property type="entry name" value="Pectin_lyase_fold/virulence"/>
</dbReference>
<dbReference type="EMBL" id="JXTC01000299">
    <property type="protein sequence ID" value="PON68004.1"/>
    <property type="molecule type" value="Genomic_DNA"/>
</dbReference>
<comment type="similarity">
    <text evidence="4">In the C-terminal section; belongs to the pectinesterase family.</text>
</comment>
<comment type="subcellular location">
    <subcellularLocation>
        <location evidence="1">Secreted</location>
        <location evidence="1">Cell wall</location>
    </subcellularLocation>
</comment>
<keyword evidence="5" id="KW-0964">Secreted</keyword>
<keyword evidence="5" id="KW-0134">Cell wall</keyword>
<dbReference type="Pfam" id="PF04043">
    <property type="entry name" value="PMEI"/>
    <property type="match status" value="1"/>
</dbReference>
<evidence type="ECO:0000256" key="3">
    <source>
        <dbReference type="ARBA" id="ARBA00006027"/>
    </source>
</evidence>
<dbReference type="SUPFAM" id="SSF101148">
    <property type="entry name" value="Plant invertase/pectin methylesterase inhibitor"/>
    <property type="match status" value="1"/>
</dbReference>
<dbReference type="InterPro" id="IPR033131">
    <property type="entry name" value="Pectinesterase_Asp_AS"/>
</dbReference>
<sequence>MNSCSKTHVLDHHFLKVPSHVFEESVESTLKVIQNLTNVITSHLHHHDDHDLDQLSHHHAISDCVDLLGSSTQLLNWSLHGIHDPKGYEQFYGTGDVRSDIRTWLSAALANQATCMEGLNDAKTVVVDNMRSSSVLENNLNELLTKSLINLLNMVQVQQNILFPRSKHYNHDLHRNISEHFRYPNVTVAQDGSGNFTKIMDAVLSAPKHSQRHYVIFVKRGLYREYVDIDSNTWNLVIIGEGRDLTVVTGNRSYGGGWPTYHTATFAVTGQGFIAINMGFENTAEPNNHQAVALRSNSDCSAFYQCKFIGHQDTLYAHSNRQFYKKCRISGTVDFIFGRAKAVFQNCHILSRQNRVEGKNTITANGRNFSESNSGFSFQKCTIFGDSIAKNSVRATTPTYLGRPWGKYSRTVFMQTYMSNIINSEGWMDWEGGTYRLDTLYYGEYKNSGPGSEMGGRVKWPGFHVIANSSAASAFTVAEFIQGDSWLPFTMIPYVGGLG</sequence>
<evidence type="ECO:0000256" key="4">
    <source>
        <dbReference type="ARBA" id="ARBA00007786"/>
    </source>
</evidence>
<dbReference type="CDD" id="cd15799">
    <property type="entry name" value="PMEI-like_4"/>
    <property type="match status" value="1"/>
</dbReference>
<evidence type="ECO:0000256" key="6">
    <source>
        <dbReference type="ARBA" id="ARBA00022801"/>
    </source>
</evidence>
<dbReference type="GO" id="GO:0030599">
    <property type="term" value="F:pectinesterase activity"/>
    <property type="evidence" value="ECO:0007669"/>
    <property type="project" value="UniProtKB-UniRule"/>
</dbReference>
<name>A0A2P5D3X8_TREOI</name>
<dbReference type="EC" id="3.1.1.11" evidence="9"/>
<dbReference type="PANTHER" id="PTHR31707">
    <property type="entry name" value="PECTINESTERASE"/>
    <property type="match status" value="1"/>
</dbReference>
<comment type="catalytic activity">
    <reaction evidence="9">
        <text>[(1-&gt;4)-alpha-D-galacturonosyl methyl ester](n) + n H2O = [(1-&gt;4)-alpha-D-galacturonosyl](n) + n methanol + n H(+)</text>
        <dbReference type="Rhea" id="RHEA:22380"/>
        <dbReference type="Rhea" id="RHEA-COMP:14570"/>
        <dbReference type="Rhea" id="RHEA-COMP:14573"/>
        <dbReference type="ChEBI" id="CHEBI:15377"/>
        <dbReference type="ChEBI" id="CHEBI:15378"/>
        <dbReference type="ChEBI" id="CHEBI:17790"/>
        <dbReference type="ChEBI" id="CHEBI:140522"/>
        <dbReference type="ChEBI" id="CHEBI:140523"/>
        <dbReference type="EC" id="3.1.1.11"/>
    </reaction>
</comment>
<evidence type="ECO:0000259" key="10">
    <source>
        <dbReference type="Pfam" id="PF01095"/>
    </source>
</evidence>
<dbReference type="GO" id="GO:0045490">
    <property type="term" value="P:pectin catabolic process"/>
    <property type="evidence" value="ECO:0007669"/>
    <property type="project" value="UniProtKB-UniRule"/>
</dbReference>
<reference evidence="13" key="1">
    <citation type="submission" date="2016-06" db="EMBL/GenBank/DDBJ databases">
        <title>Parallel loss of symbiosis genes in relatives of nitrogen-fixing non-legume Parasponia.</title>
        <authorList>
            <person name="Van Velzen R."/>
            <person name="Holmer R."/>
            <person name="Bu F."/>
            <person name="Rutten L."/>
            <person name="Van Zeijl A."/>
            <person name="Liu W."/>
            <person name="Santuari L."/>
            <person name="Cao Q."/>
            <person name="Sharma T."/>
            <person name="Shen D."/>
            <person name="Roswanjaya Y."/>
            <person name="Wardhani T."/>
            <person name="Kalhor M.S."/>
            <person name="Jansen J."/>
            <person name="Van den Hoogen J."/>
            <person name="Gungor B."/>
            <person name="Hartog M."/>
            <person name="Hontelez J."/>
            <person name="Verver J."/>
            <person name="Yang W.-C."/>
            <person name="Schijlen E."/>
            <person name="Repin R."/>
            <person name="Schilthuizen M."/>
            <person name="Schranz E."/>
            <person name="Heidstra R."/>
            <person name="Miyata K."/>
            <person name="Fedorova E."/>
            <person name="Kohlen W."/>
            <person name="Bisseling T."/>
            <person name="Smit S."/>
            <person name="Geurts R."/>
        </authorList>
    </citation>
    <scope>NUCLEOTIDE SEQUENCE [LARGE SCALE GENOMIC DNA]</scope>
    <source>
        <strain evidence="13">cv. RG33-2</strain>
    </source>
</reference>
<keyword evidence="13" id="KW-1185">Reference proteome</keyword>
<evidence type="ECO:0000256" key="2">
    <source>
        <dbReference type="ARBA" id="ARBA00005184"/>
    </source>
</evidence>
<feature type="domain" description="Pectinesterase catalytic" evidence="10">
    <location>
        <begin position="185"/>
        <end position="484"/>
    </location>
</feature>
<evidence type="ECO:0000256" key="7">
    <source>
        <dbReference type="ARBA" id="ARBA00023085"/>
    </source>
</evidence>
<comment type="caution">
    <text evidence="12">The sequence shown here is derived from an EMBL/GenBank/DDBJ whole genome shotgun (WGS) entry which is preliminary data.</text>
</comment>
<dbReference type="InterPro" id="IPR012334">
    <property type="entry name" value="Pectin_lyas_fold"/>
</dbReference>
<evidence type="ECO:0000256" key="1">
    <source>
        <dbReference type="ARBA" id="ARBA00004191"/>
    </source>
</evidence>
<comment type="similarity">
    <text evidence="3">In the N-terminal section; belongs to the PMEI family.</text>
</comment>
<evidence type="ECO:0000313" key="12">
    <source>
        <dbReference type="EMBL" id="PON68004.1"/>
    </source>
</evidence>
<dbReference type="OrthoDB" id="2019149at2759"/>
<keyword evidence="7 9" id="KW-0063">Aspartyl esterase</keyword>
<accession>A0A2P5D3X8</accession>
<dbReference type="Gene3D" id="1.20.140.40">
    <property type="entry name" value="Invertase/pectin methylesterase inhibitor family protein"/>
    <property type="match status" value="1"/>
</dbReference>
<dbReference type="Pfam" id="PF01095">
    <property type="entry name" value="Pectinesterase"/>
    <property type="match status" value="1"/>
</dbReference>
<dbReference type="InterPro" id="IPR006501">
    <property type="entry name" value="Pectinesterase_inhib_dom"/>
</dbReference>
<dbReference type="InParanoid" id="A0A2P5D3X8"/>
<dbReference type="InterPro" id="IPR000070">
    <property type="entry name" value="Pectinesterase_cat"/>
</dbReference>
<dbReference type="STRING" id="63057.A0A2P5D3X8"/>
<dbReference type="GO" id="GO:0042545">
    <property type="term" value="P:cell wall modification"/>
    <property type="evidence" value="ECO:0007669"/>
    <property type="project" value="UniProtKB-UniRule"/>
</dbReference>
<feature type="active site" evidence="8">
    <location>
        <position position="334"/>
    </location>
</feature>
<dbReference type="SUPFAM" id="SSF51126">
    <property type="entry name" value="Pectin lyase-like"/>
    <property type="match status" value="1"/>
</dbReference>
<dbReference type="FunFam" id="2.160.20.10:FF:000001">
    <property type="entry name" value="Pectinesterase"/>
    <property type="match status" value="1"/>
</dbReference>
<evidence type="ECO:0000256" key="8">
    <source>
        <dbReference type="PROSITE-ProRule" id="PRU10040"/>
    </source>
</evidence>
<dbReference type="AlphaFoldDB" id="A0A2P5D3X8"/>
<dbReference type="GO" id="GO:0004857">
    <property type="term" value="F:enzyme inhibitor activity"/>
    <property type="evidence" value="ECO:0007669"/>
    <property type="project" value="InterPro"/>
</dbReference>
<evidence type="ECO:0000256" key="9">
    <source>
        <dbReference type="RuleBase" id="RU000589"/>
    </source>
</evidence>
<comment type="pathway">
    <text evidence="2 9">Glycan metabolism; pectin degradation; 2-dehydro-3-deoxy-D-gluconate from pectin: step 1/5.</text>
</comment>
<evidence type="ECO:0000259" key="11">
    <source>
        <dbReference type="Pfam" id="PF04043"/>
    </source>
</evidence>
<dbReference type="Gene3D" id="2.160.20.10">
    <property type="entry name" value="Single-stranded right-handed beta-helix, Pectin lyase-like"/>
    <property type="match status" value="1"/>
</dbReference>
<protein>
    <recommendedName>
        <fullName evidence="9">Pectinesterase</fullName>
        <ecNumber evidence="9">3.1.1.11</ecNumber>
    </recommendedName>
</protein>
<proteinExistence type="inferred from homology"/>
<evidence type="ECO:0000313" key="13">
    <source>
        <dbReference type="Proteomes" id="UP000237000"/>
    </source>
</evidence>